<evidence type="ECO:0000313" key="1">
    <source>
        <dbReference type="EMBL" id="EFK53521.1"/>
    </source>
</evidence>
<dbReference type="STRING" id="585529.HMPREF0291_11178"/>
<comment type="caution">
    <text evidence="1">The sequence shown here is derived from an EMBL/GenBank/DDBJ whole genome shotgun (WGS) entry which is preliminary data.</text>
</comment>
<protein>
    <submittedName>
        <fullName evidence="1">Uncharacterized protein</fullName>
    </submittedName>
</protein>
<dbReference type="Proteomes" id="UP000004208">
    <property type="component" value="Unassembled WGS sequence"/>
</dbReference>
<accession>D7WEE4</accession>
<dbReference type="HOGENOM" id="CLU_2878233_0_0_11"/>
<sequence length="63" mass="7184">MFAYRRRVAAWPAAVDTHVLFRIFVPSTRQVTGATAATRQLAFYEALPDGTKMRESLWILDGR</sequence>
<keyword evidence="2" id="KW-1185">Reference proteome</keyword>
<name>D7WEE4_9CORY</name>
<dbReference type="EMBL" id="ACLJ02000003">
    <property type="protein sequence ID" value="EFK53521.1"/>
    <property type="molecule type" value="Genomic_DNA"/>
</dbReference>
<evidence type="ECO:0000313" key="2">
    <source>
        <dbReference type="Proteomes" id="UP000004208"/>
    </source>
</evidence>
<organism evidence="1 2">
    <name type="scientific">Corynebacterium genitalium ATCC 33030</name>
    <dbReference type="NCBI Taxonomy" id="585529"/>
    <lineage>
        <taxon>Bacteria</taxon>
        <taxon>Bacillati</taxon>
        <taxon>Actinomycetota</taxon>
        <taxon>Actinomycetes</taxon>
        <taxon>Mycobacteriales</taxon>
        <taxon>Corynebacteriaceae</taxon>
        <taxon>Corynebacterium</taxon>
    </lineage>
</organism>
<proteinExistence type="predicted"/>
<dbReference type="AlphaFoldDB" id="D7WEE4"/>
<reference evidence="1" key="1">
    <citation type="submission" date="2010-06" db="EMBL/GenBank/DDBJ databases">
        <authorList>
            <person name="Muzny D."/>
            <person name="Qin X."/>
            <person name="Buhay C."/>
            <person name="Dugan-Rocha S."/>
            <person name="Ding Y."/>
            <person name="Chen G."/>
            <person name="Hawes A."/>
            <person name="Holder M."/>
            <person name="Jhangiani S."/>
            <person name="Johnson A."/>
            <person name="Khan Z."/>
            <person name="Li Z."/>
            <person name="Liu W."/>
            <person name="Liu X."/>
            <person name="Perez L."/>
            <person name="Shen H."/>
            <person name="Wang Q."/>
            <person name="Watt J."/>
            <person name="Xi L."/>
            <person name="Xin Y."/>
            <person name="Zhou J."/>
            <person name="Deng J."/>
            <person name="Jiang H."/>
            <person name="Liu Y."/>
            <person name="Qu J."/>
            <person name="Song X.-Z."/>
            <person name="Zhang L."/>
            <person name="Villasana D."/>
            <person name="Johnson A."/>
            <person name="Liu J."/>
            <person name="Liyanage D."/>
            <person name="Lorensuhewa L."/>
            <person name="Robinson T."/>
            <person name="Song A."/>
            <person name="Song B.-B."/>
            <person name="Dinh H."/>
            <person name="Thornton R."/>
            <person name="Coyle M."/>
            <person name="Francisco L."/>
            <person name="Jackson L."/>
            <person name="Javaid M."/>
            <person name="Korchina V."/>
            <person name="Kovar C."/>
            <person name="Mata R."/>
            <person name="Mathew T."/>
            <person name="Ngo R."/>
            <person name="Nguyen L."/>
            <person name="Nguyen N."/>
            <person name="Okwuonu G."/>
            <person name="Ongeri F."/>
            <person name="Pham C."/>
            <person name="Simmons D."/>
            <person name="Wilczek-Boney K."/>
            <person name="Hale W."/>
            <person name="Jakkamsetti A."/>
            <person name="Pham P."/>
            <person name="Ruth R."/>
            <person name="San Lucas F."/>
            <person name="Warren J."/>
            <person name="Zhang J."/>
            <person name="Zhao Z."/>
            <person name="Zhou C."/>
            <person name="Zhu D."/>
            <person name="Lee S."/>
            <person name="Bess C."/>
            <person name="Blankenburg K."/>
            <person name="Forbes L."/>
            <person name="Fu Q."/>
            <person name="Gubbala S."/>
            <person name="Hirani K."/>
            <person name="Jayaseelan J.C."/>
            <person name="Lara F."/>
            <person name="Munidasa M."/>
            <person name="Palculict T."/>
            <person name="Patil S."/>
            <person name="Pu L.-L."/>
            <person name="Saada N."/>
            <person name="Tang L."/>
            <person name="Weissenberger G."/>
            <person name="Zhu Y."/>
            <person name="Hemphill L."/>
            <person name="Shang Y."/>
            <person name="Youmans B."/>
            <person name="Ayvaz T."/>
            <person name="Ross M."/>
            <person name="Santibanez J."/>
            <person name="Aqrawi P."/>
            <person name="Gross S."/>
            <person name="Joshi V."/>
            <person name="Fowler G."/>
            <person name="Nazareth L."/>
            <person name="Reid J."/>
            <person name="Worley K."/>
            <person name="Petrosino J."/>
            <person name="Highlander S."/>
            <person name="Gibbs R."/>
        </authorList>
    </citation>
    <scope>NUCLEOTIDE SEQUENCE [LARGE SCALE GENOMIC DNA]</scope>
    <source>
        <strain evidence="1">ATCC 33030</strain>
    </source>
</reference>
<gene>
    <name evidence="1" type="ORF">HMPREF0291_11178</name>
</gene>